<evidence type="ECO:0000256" key="1">
    <source>
        <dbReference type="SAM" id="MobiDB-lite"/>
    </source>
</evidence>
<dbReference type="Gene3D" id="3.40.1110.10">
    <property type="entry name" value="Calcium-transporting ATPase, cytoplasmic domain N"/>
    <property type="match status" value="1"/>
</dbReference>
<feature type="compositionally biased region" description="Acidic residues" evidence="1">
    <location>
        <begin position="91"/>
        <end position="110"/>
    </location>
</feature>
<dbReference type="InterPro" id="IPR023299">
    <property type="entry name" value="ATPase_P-typ_cyto_dom_N"/>
</dbReference>
<feature type="transmembrane region" description="Helical" evidence="2">
    <location>
        <begin position="926"/>
        <end position="945"/>
    </location>
</feature>
<feature type="compositionally biased region" description="Basic and acidic residues" evidence="1">
    <location>
        <begin position="41"/>
        <end position="63"/>
    </location>
</feature>
<organism evidence="3 4">
    <name type="scientific">Ruthenibacterium intestinale</name>
    <dbReference type="NCBI Taxonomy" id="3133163"/>
    <lineage>
        <taxon>Bacteria</taxon>
        <taxon>Bacillati</taxon>
        <taxon>Bacillota</taxon>
        <taxon>Clostridia</taxon>
        <taxon>Eubacteriales</taxon>
        <taxon>Oscillospiraceae</taxon>
        <taxon>Ruthenibacterium</taxon>
    </lineage>
</organism>
<dbReference type="Proteomes" id="UP001477672">
    <property type="component" value="Unassembled WGS sequence"/>
</dbReference>
<feature type="transmembrane region" description="Helical" evidence="2">
    <location>
        <begin position="498"/>
        <end position="516"/>
    </location>
</feature>
<proteinExistence type="predicted"/>
<evidence type="ECO:0000313" key="3">
    <source>
        <dbReference type="EMBL" id="MEQ2519219.1"/>
    </source>
</evidence>
<keyword evidence="4" id="KW-1185">Reference proteome</keyword>
<keyword evidence="2" id="KW-0812">Transmembrane</keyword>
<dbReference type="RefSeq" id="WP_349214542.1">
    <property type="nucleotide sequence ID" value="NZ_JBBMFA010000043.1"/>
</dbReference>
<feature type="region of interest" description="Disordered" evidence="1">
    <location>
        <begin position="21"/>
        <end position="145"/>
    </location>
</feature>
<feature type="transmembrane region" description="Helical" evidence="2">
    <location>
        <begin position="424"/>
        <end position="442"/>
    </location>
</feature>
<gene>
    <name evidence="3" type="ORF">WMO24_02020</name>
</gene>
<feature type="transmembrane region" description="Helical" evidence="2">
    <location>
        <begin position="951"/>
        <end position="973"/>
    </location>
</feature>
<keyword evidence="2" id="KW-1133">Transmembrane helix</keyword>
<name>A0ABV1GBK7_9FIRM</name>
<keyword evidence="2" id="KW-0472">Membrane</keyword>
<feature type="transmembrane region" description="Helical" evidence="2">
    <location>
        <begin position="462"/>
        <end position="491"/>
    </location>
</feature>
<dbReference type="Gene3D" id="3.40.50.1000">
    <property type="entry name" value="HAD superfamily/HAD-like"/>
    <property type="match status" value="1"/>
</dbReference>
<sequence>MSAQQNKDYVRDSEIDHILAQVQKKRASASGAKPQSAANRKSKDAELDEIMRGLGFDTKKPEYMDPILLPDPAENYTKEERASVRAQMNLPEEEEPEQPEAEEQPEPEPEKEEKPQKEQKPERPKPQIDVSLDDMEEEKKEPITLELPSIKFFTETEAQKQEAERQRIMEQAVREARNTIHNSAQFAIQEEVRRRLAEMDQEKKQQEQHDRENLQQEPEEVDHSMDGKRFGDVEVDDAFRSFFGTTVATDRAAMDEVTGRKRSFLGGLLKKFRAPEEAELTGELEVPGDLVSADEAQEIPVLKKAAEKAPAASASSADVSPYSKWDSITLDLPKNKIAPQEGTQKVSAAALAQAIAGAQEEDLSRTKSKRRAKIDVTLTGDDFAVPAGEEPEEEWAREDIEEYQNLSDAPAVASNLADMRRTRIIRCAVTGAIALVLLYLGFTVPEGGLPPFQMLDAHSQPLYFLLANFVLLATSALISITTIGAGFVGLIHDPTTDSFCSLAVAGALIQNVGYLFITDAYDPDQITLFAPVAALLLFMNALGKWIQVRVICANFELATSGAEHAAAFILPKEQMTRRLCSGLGEPDPKLLVSRPTALVRGFLSQSFSTRINDAAAQRLSYVMAGAAVLAAVICGVKAKAVLPALSGLAGALCLAAPLACTLVYAVPAQLMQRFAARHKAVIPGPSAVDALGRVNTVLLSDRDLFPVGSVQLHGMKTFEKERLDVLILYGASMLVKNCVTLREIFLQIIQNNQKLLYPVESLNKETGYGFTGWIEHNRVIIGNRAMMQRHDIELPSMDYENKYTKNGRMAPIYMAVAGKLFGMFLVSYRPNAGARKILDRLAQSGISVLVQSDDFNVTSKLVASTYRIPKGTIKVLSRPECDVLQAETAYRAESEGIMVHSGTCASFLGGMRAAASAASGERLARIVQAAAIFLSALFGVLLAFYAGLGSISLGAVLLYQIAWALLTVAMPLAKRP</sequence>
<feature type="transmembrane region" description="Helical" evidence="2">
    <location>
        <begin position="644"/>
        <end position="667"/>
    </location>
</feature>
<feature type="transmembrane region" description="Helical" evidence="2">
    <location>
        <begin position="619"/>
        <end position="638"/>
    </location>
</feature>
<evidence type="ECO:0000256" key="2">
    <source>
        <dbReference type="SAM" id="Phobius"/>
    </source>
</evidence>
<comment type="caution">
    <text evidence="3">The sequence shown here is derived from an EMBL/GenBank/DDBJ whole genome shotgun (WGS) entry which is preliminary data.</text>
</comment>
<feature type="region of interest" description="Disordered" evidence="1">
    <location>
        <begin position="184"/>
        <end position="227"/>
    </location>
</feature>
<feature type="compositionally biased region" description="Basic and acidic residues" evidence="1">
    <location>
        <begin position="190"/>
        <end position="214"/>
    </location>
</feature>
<feature type="compositionally biased region" description="Basic and acidic residues" evidence="1">
    <location>
        <begin position="111"/>
        <end position="126"/>
    </location>
</feature>
<accession>A0ABV1GBK7</accession>
<protein>
    <submittedName>
        <fullName evidence="3">Uncharacterized protein</fullName>
    </submittedName>
</protein>
<reference evidence="3 4" key="1">
    <citation type="submission" date="2024-03" db="EMBL/GenBank/DDBJ databases">
        <title>Human intestinal bacterial collection.</title>
        <authorList>
            <person name="Pauvert C."/>
            <person name="Hitch T.C.A."/>
            <person name="Clavel T."/>
        </authorList>
    </citation>
    <scope>NUCLEOTIDE SEQUENCE [LARGE SCALE GENOMIC DNA]</scope>
    <source>
        <strain evidence="3 4">CLA-JM-H11</strain>
    </source>
</reference>
<dbReference type="InterPro" id="IPR023214">
    <property type="entry name" value="HAD_sf"/>
</dbReference>
<feature type="transmembrane region" description="Helical" evidence="2">
    <location>
        <begin position="528"/>
        <end position="546"/>
    </location>
</feature>
<evidence type="ECO:0000313" key="4">
    <source>
        <dbReference type="Proteomes" id="UP001477672"/>
    </source>
</evidence>
<dbReference type="EMBL" id="JBBMFA010000043">
    <property type="protein sequence ID" value="MEQ2519219.1"/>
    <property type="molecule type" value="Genomic_DNA"/>
</dbReference>